<dbReference type="EMBL" id="PTJD01000012">
    <property type="protein sequence ID" value="PPK92932.1"/>
    <property type="molecule type" value="Genomic_DNA"/>
</dbReference>
<dbReference type="InterPro" id="IPR050469">
    <property type="entry name" value="Diguanylate_Cyclase"/>
</dbReference>
<dbReference type="PANTHER" id="PTHR45138">
    <property type="entry name" value="REGULATORY COMPONENTS OF SENSORY TRANSDUCTION SYSTEM"/>
    <property type="match status" value="1"/>
</dbReference>
<evidence type="ECO:0000313" key="4">
    <source>
        <dbReference type="Proteomes" id="UP000239485"/>
    </source>
</evidence>
<dbReference type="PROSITE" id="PS50887">
    <property type="entry name" value="GGDEF"/>
    <property type="match status" value="1"/>
</dbReference>
<dbReference type="Gene3D" id="3.30.70.270">
    <property type="match status" value="1"/>
</dbReference>
<dbReference type="FunFam" id="3.30.70.270:FF:000001">
    <property type="entry name" value="Diguanylate cyclase domain protein"/>
    <property type="match status" value="1"/>
</dbReference>
<dbReference type="OrthoDB" id="23692at2"/>
<feature type="transmembrane region" description="Helical" evidence="1">
    <location>
        <begin position="159"/>
        <end position="179"/>
    </location>
</feature>
<dbReference type="InterPro" id="IPR000160">
    <property type="entry name" value="GGDEF_dom"/>
</dbReference>
<dbReference type="SMART" id="SM00267">
    <property type="entry name" value="GGDEF"/>
    <property type="match status" value="1"/>
</dbReference>
<dbReference type="InterPro" id="IPR029787">
    <property type="entry name" value="Nucleotide_cyclase"/>
</dbReference>
<organism evidence="3 4">
    <name type="scientific">Kineococcus xinjiangensis</name>
    <dbReference type="NCBI Taxonomy" id="512762"/>
    <lineage>
        <taxon>Bacteria</taxon>
        <taxon>Bacillati</taxon>
        <taxon>Actinomycetota</taxon>
        <taxon>Actinomycetes</taxon>
        <taxon>Kineosporiales</taxon>
        <taxon>Kineosporiaceae</taxon>
        <taxon>Kineococcus</taxon>
    </lineage>
</organism>
<accession>A0A2S6IFD5</accession>
<keyword evidence="1" id="KW-1133">Transmembrane helix</keyword>
<dbReference type="RefSeq" id="WP_104434316.1">
    <property type="nucleotide sequence ID" value="NZ_PTJD01000012.1"/>
</dbReference>
<protein>
    <submittedName>
        <fullName evidence="3">Diguanylate cyclase (GGDEF)-like protein</fullName>
    </submittedName>
</protein>
<evidence type="ECO:0000256" key="1">
    <source>
        <dbReference type="SAM" id="Phobius"/>
    </source>
</evidence>
<dbReference type="CDD" id="cd01949">
    <property type="entry name" value="GGDEF"/>
    <property type="match status" value="1"/>
</dbReference>
<keyword evidence="4" id="KW-1185">Reference proteome</keyword>
<dbReference type="PANTHER" id="PTHR45138:SF9">
    <property type="entry name" value="DIGUANYLATE CYCLASE DGCM-RELATED"/>
    <property type="match status" value="1"/>
</dbReference>
<feature type="transmembrane region" description="Helical" evidence="1">
    <location>
        <begin position="33"/>
        <end position="61"/>
    </location>
</feature>
<gene>
    <name evidence="3" type="ORF">CLV92_112111</name>
</gene>
<dbReference type="Proteomes" id="UP000239485">
    <property type="component" value="Unassembled WGS sequence"/>
</dbReference>
<evidence type="ECO:0000313" key="3">
    <source>
        <dbReference type="EMBL" id="PPK92932.1"/>
    </source>
</evidence>
<feature type="transmembrane region" description="Helical" evidence="1">
    <location>
        <begin position="128"/>
        <end position="147"/>
    </location>
</feature>
<name>A0A2S6IFD5_9ACTN</name>
<evidence type="ECO:0000259" key="2">
    <source>
        <dbReference type="PROSITE" id="PS50887"/>
    </source>
</evidence>
<comment type="caution">
    <text evidence="3">The sequence shown here is derived from an EMBL/GenBank/DDBJ whole genome shotgun (WGS) entry which is preliminary data.</text>
</comment>
<feature type="domain" description="GGDEF" evidence="2">
    <location>
        <begin position="219"/>
        <end position="348"/>
    </location>
</feature>
<proteinExistence type="predicted"/>
<dbReference type="GO" id="GO:1902201">
    <property type="term" value="P:negative regulation of bacterial-type flagellum-dependent cell motility"/>
    <property type="evidence" value="ECO:0007669"/>
    <property type="project" value="TreeGrafter"/>
</dbReference>
<dbReference type="GO" id="GO:0005886">
    <property type="term" value="C:plasma membrane"/>
    <property type="evidence" value="ECO:0007669"/>
    <property type="project" value="TreeGrafter"/>
</dbReference>
<keyword evidence="1" id="KW-0812">Transmembrane</keyword>
<reference evidence="3 4" key="1">
    <citation type="submission" date="2018-02" db="EMBL/GenBank/DDBJ databases">
        <title>Genomic Encyclopedia of Archaeal and Bacterial Type Strains, Phase II (KMG-II): from individual species to whole genera.</title>
        <authorList>
            <person name="Goeker M."/>
        </authorList>
    </citation>
    <scope>NUCLEOTIDE SEQUENCE [LARGE SCALE GENOMIC DNA]</scope>
    <source>
        <strain evidence="3 4">DSM 22857</strain>
    </source>
</reference>
<dbReference type="GO" id="GO:0052621">
    <property type="term" value="F:diguanylate cyclase activity"/>
    <property type="evidence" value="ECO:0007669"/>
    <property type="project" value="TreeGrafter"/>
</dbReference>
<sequence>MPPAPEPRFVRWLCGNGQDRARYADMYSRFARVYLFGALVGTAVLLAAVWFGWVLLVLHLLAMVTIAGSASLRPRARYPEVVGACGFVLLELNLAASVAVTGGVSSPLLPLVAVPVLGQAVCFRPRAILVGAALGAALTVLGCGAATALPPPPPAPDVLLLVSSLMVLACVVLLAHLLVSSDLLSRGEAMLDPLTGLHNRRLLESHLEEACRQAWLTGRPVSVVVCDLDHFKGVNDGHGHGRGDAVLRGFAALLREAVGEEGLVHRMGGEEFLVLLPGCGAGRAVRLAELVRARTDEGRVAGLHVTASLGVATAGPGHTDATRLVHEADTALYEAKRSGRNRVVCATRTP</sequence>
<dbReference type="InterPro" id="IPR043128">
    <property type="entry name" value="Rev_trsase/Diguanyl_cyclase"/>
</dbReference>
<dbReference type="Pfam" id="PF00990">
    <property type="entry name" value="GGDEF"/>
    <property type="match status" value="1"/>
</dbReference>
<keyword evidence="1" id="KW-0472">Membrane</keyword>
<dbReference type="AlphaFoldDB" id="A0A2S6IFD5"/>
<dbReference type="GO" id="GO:0043709">
    <property type="term" value="P:cell adhesion involved in single-species biofilm formation"/>
    <property type="evidence" value="ECO:0007669"/>
    <property type="project" value="TreeGrafter"/>
</dbReference>
<dbReference type="NCBIfam" id="TIGR00254">
    <property type="entry name" value="GGDEF"/>
    <property type="match status" value="1"/>
</dbReference>
<dbReference type="SUPFAM" id="SSF55073">
    <property type="entry name" value="Nucleotide cyclase"/>
    <property type="match status" value="1"/>
</dbReference>